<reference evidence="6 7" key="2">
    <citation type="submission" date="2018-06" db="EMBL/GenBank/DDBJ databases">
        <authorList>
            <consortium name="Pathogen Informatics"/>
            <person name="Doyle S."/>
        </authorList>
    </citation>
    <scope>NUCLEOTIDE SEQUENCE [LARGE SCALE GENOMIC DNA]</scope>
    <source>
        <strain evidence="6 7">NCTC12000</strain>
    </source>
</reference>
<name>A0A130Z8S3_LEGPN</name>
<dbReference type="EMBL" id="UGOL01000001">
    <property type="protein sequence ID" value="STX79493.1"/>
    <property type="molecule type" value="Genomic_DNA"/>
</dbReference>
<dbReference type="EMBL" id="JAPXIC010000040">
    <property type="protein sequence ID" value="MCZ4718973.1"/>
    <property type="molecule type" value="Genomic_DNA"/>
</dbReference>
<feature type="compositionally biased region" description="Basic and acidic residues" evidence="1">
    <location>
        <begin position="65"/>
        <end position="74"/>
    </location>
</feature>
<evidence type="ECO:0000313" key="5">
    <source>
        <dbReference type="EMBL" id="MCZ4718973.1"/>
    </source>
</evidence>
<dbReference type="InterPro" id="IPR025392">
    <property type="entry name" value="DUF4124"/>
</dbReference>
<dbReference type="STRING" id="91892.BIZ52_06420"/>
<evidence type="ECO:0000313" key="8">
    <source>
        <dbReference type="Proteomes" id="UP000863577"/>
    </source>
</evidence>
<dbReference type="EMBL" id="DACWOD010000003">
    <property type="protein sequence ID" value="HAU2395759.1"/>
    <property type="molecule type" value="Genomic_DNA"/>
</dbReference>
<evidence type="ECO:0000256" key="2">
    <source>
        <dbReference type="SAM" id="SignalP"/>
    </source>
</evidence>
<feature type="signal peptide" evidence="2">
    <location>
        <begin position="1"/>
        <end position="19"/>
    </location>
</feature>
<accession>A0A130Z8S3</accession>
<feature type="region of interest" description="Disordered" evidence="1">
    <location>
        <begin position="42"/>
        <end position="74"/>
    </location>
</feature>
<keyword evidence="2" id="KW-0732">Signal</keyword>
<dbReference type="Proteomes" id="UP000863577">
    <property type="component" value="Unassembled WGS sequence"/>
</dbReference>
<dbReference type="eggNOG" id="ENOG5032YZ5">
    <property type="taxonomic scope" value="Bacteria"/>
</dbReference>
<evidence type="ECO:0000256" key="1">
    <source>
        <dbReference type="SAM" id="MobiDB-lite"/>
    </source>
</evidence>
<evidence type="ECO:0000313" key="7">
    <source>
        <dbReference type="Proteomes" id="UP000254631"/>
    </source>
</evidence>
<reference evidence="5" key="4">
    <citation type="submission" date="2022-12" db="EMBL/GenBank/DDBJ databases">
        <title>Comparative genomics of Legionella pneumophila isolates from the West Bank and Germany support molecular epidemiology of Legionnaires disease.</title>
        <authorList>
            <person name="Zayed A.R."/>
            <person name="Bitar D.M."/>
            <person name="Steinert M."/>
            <person name="Lueck C."/>
            <person name="Brettar I."/>
            <person name="Hoefle M.G."/>
            <person name="Bunk B."/>
        </authorList>
    </citation>
    <scope>NUCLEOTIDE SEQUENCE</scope>
    <source>
        <strain evidence="5">H23</strain>
    </source>
</reference>
<dbReference type="Pfam" id="PF13511">
    <property type="entry name" value="DUF4124"/>
    <property type="match status" value="1"/>
</dbReference>
<organism evidence="4 8">
    <name type="scientific">Legionella pneumophila</name>
    <dbReference type="NCBI Taxonomy" id="446"/>
    <lineage>
        <taxon>Bacteria</taxon>
        <taxon>Pseudomonadati</taxon>
        <taxon>Pseudomonadota</taxon>
        <taxon>Gammaproteobacteria</taxon>
        <taxon>Legionellales</taxon>
        <taxon>Legionellaceae</taxon>
        <taxon>Legionella</taxon>
    </lineage>
</organism>
<reference evidence="4" key="3">
    <citation type="submission" date="2019-09" db="EMBL/GenBank/DDBJ databases">
        <authorList>
            <consortium name="NCBI Pathogen Detection Project"/>
        </authorList>
    </citation>
    <scope>NUCLEOTIDE SEQUENCE</scope>
    <source>
        <strain evidence="4">CL18-200174</strain>
    </source>
</reference>
<evidence type="ECO:0000313" key="4">
    <source>
        <dbReference type="EMBL" id="HAU2395759.1"/>
    </source>
</evidence>
<feature type="chain" id="PRO_5014245404" evidence="2">
    <location>
        <begin position="20"/>
        <end position="186"/>
    </location>
</feature>
<evidence type="ECO:0000259" key="3">
    <source>
        <dbReference type="Pfam" id="PF13511"/>
    </source>
</evidence>
<reference evidence="4" key="1">
    <citation type="journal article" date="2018" name="Genome Biol.">
        <title>SKESA: strategic k-mer extension for scrupulous assemblies.</title>
        <authorList>
            <person name="Souvorov A."/>
            <person name="Agarwala R."/>
            <person name="Lipman D.J."/>
        </authorList>
    </citation>
    <scope>NUCLEOTIDE SEQUENCE</scope>
    <source>
        <strain evidence="4">CL18-200174</strain>
    </source>
</reference>
<dbReference type="OMA" id="AQIYKYT"/>
<protein>
    <submittedName>
        <fullName evidence="4">DUF4124 domain-containing protein</fullName>
    </submittedName>
</protein>
<sequence>MNKLPLFVFLMMVICLSSAQIYKWTDSQGVVHFSDKPHQGAEKIKIPEAQTYTPPANETGGSSEQEQKSVKQEDQEKYTKLEIIQPQNEATIRNNQGYVVVAVQIEPDLSPGDNLQLIFDGAPLGEPQPNLIFQLNGIYRGSHTIAVQVLNDKGDVLKVSDSITIFMHNPRVGMGKGRKKNINSNK</sequence>
<dbReference type="RefSeq" id="WP_011213662.1">
    <property type="nucleotide sequence ID" value="NZ_AP024961.1"/>
</dbReference>
<gene>
    <name evidence="4" type="ORF">JBK99_05370</name>
    <name evidence="6" type="ORF">NCTC12000_01485</name>
    <name evidence="5" type="ORF">O6C86_07055</name>
</gene>
<dbReference type="Proteomes" id="UP001071279">
    <property type="component" value="Unassembled WGS sequence"/>
</dbReference>
<proteinExistence type="predicted"/>
<dbReference type="Proteomes" id="UP000254631">
    <property type="component" value="Unassembled WGS sequence"/>
</dbReference>
<dbReference type="AlphaFoldDB" id="A0A130Z8S3"/>
<feature type="domain" description="DUF4124" evidence="3">
    <location>
        <begin position="15"/>
        <end position="57"/>
    </location>
</feature>
<evidence type="ECO:0000313" key="6">
    <source>
        <dbReference type="EMBL" id="STX79493.1"/>
    </source>
</evidence>
<feature type="compositionally biased region" description="Polar residues" evidence="1">
    <location>
        <begin position="50"/>
        <end position="64"/>
    </location>
</feature>